<reference evidence="1 2" key="1">
    <citation type="submission" date="2017-04" db="EMBL/GenBank/DDBJ databases">
        <title>Draft genome sequence of Tuber borchii Vittad., a whitish edible truffle.</title>
        <authorList>
            <consortium name="DOE Joint Genome Institute"/>
            <person name="Murat C."/>
            <person name="Kuo A."/>
            <person name="Barry K.W."/>
            <person name="Clum A."/>
            <person name="Dockter R.B."/>
            <person name="Fauchery L."/>
            <person name="Iotti M."/>
            <person name="Kohler A."/>
            <person name="Labutti K."/>
            <person name="Lindquist E.A."/>
            <person name="Lipzen A."/>
            <person name="Ohm R.A."/>
            <person name="Wang M."/>
            <person name="Grigoriev I.V."/>
            <person name="Zambonelli A."/>
            <person name="Martin F.M."/>
        </authorList>
    </citation>
    <scope>NUCLEOTIDE SEQUENCE [LARGE SCALE GENOMIC DNA]</scope>
    <source>
        <strain evidence="1 2">Tbo3840</strain>
    </source>
</reference>
<keyword evidence="2" id="KW-1185">Reference proteome</keyword>
<evidence type="ECO:0000313" key="1">
    <source>
        <dbReference type="EMBL" id="PUU73317.1"/>
    </source>
</evidence>
<protein>
    <submittedName>
        <fullName evidence="1">Uncharacterized protein</fullName>
    </submittedName>
</protein>
<gene>
    <name evidence="1" type="ORF">B9Z19DRAFT_1095308</name>
</gene>
<proteinExistence type="predicted"/>
<evidence type="ECO:0000313" key="2">
    <source>
        <dbReference type="Proteomes" id="UP000244722"/>
    </source>
</evidence>
<comment type="caution">
    <text evidence="1">The sequence shown here is derived from an EMBL/GenBank/DDBJ whole genome shotgun (WGS) entry which is preliminary data.</text>
</comment>
<dbReference type="Proteomes" id="UP000244722">
    <property type="component" value="Unassembled WGS sequence"/>
</dbReference>
<name>A0A2T6ZCU2_TUBBO</name>
<dbReference type="AlphaFoldDB" id="A0A2T6ZCU2"/>
<organism evidence="1 2">
    <name type="scientific">Tuber borchii</name>
    <name type="common">White truffle</name>
    <dbReference type="NCBI Taxonomy" id="42251"/>
    <lineage>
        <taxon>Eukaryota</taxon>
        <taxon>Fungi</taxon>
        <taxon>Dikarya</taxon>
        <taxon>Ascomycota</taxon>
        <taxon>Pezizomycotina</taxon>
        <taxon>Pezizomycetes</taxon>
        <taxon>Pezizales</taxon>
        <taxon>Tuberaceae</taxon>
        <taxon>Tuber</taxon>
    </lineage>
</organism>
<sequence length="56" mass="6404">MCNHHRMSLGWIVIREGMSKALFGCAGPILDRSSVKWTDLWERLPIEHHCSLVANT</sequence>
<dbReference type="EMBL" id="NESQ01000388">
    <property type="protein sequence ID" value="PUU73317.1"/>
    <property type="molecule type" value="Genomic_DNA"/>
</dbReference>
<accession>A0A2T6ZCU2</accession>